<dbReference type="PANTHER" id="PTHR23295">
    <property type="entry name" value="NUCLEAR RECEPTOR COACTIVATOR 5-RELATED"/>
    <property type="match status" value="1"/>
</dbReference>
<protein>
    <recommendedName>
        <fullName evidence="3">RRM domain-containing protein</fullName>
    </recommendedName>
</protein>
<reference evidence="4 5" key="1">
    <citation type="submission" date="2019-06" db="EMBL/GenBank/DDBJ databases">
        <title>A chromosomal-level reference genome of Carpinus fangiana (Coryloideae, Betulaceae).</title>
        <authorList>
            <person name="Yang X."/>
            <person name="Wang Z."/>
            <person name="Zhang L."/>
            <person name="Hao G."/>
            <person name="Liu J."/>
            <person name="Yang Y."/>
        </authorList>
    </citation>
    <scope>NUCLEOTIDE SEQUENCE [LARGE SCALE GENOMIC DNA]</scope>
    <source>
        <strain evidence="4">Cfa_2016G</strain>
        <tissue evidence="4">Leaf</tissue>
    </source>
</reference>
<dbReference type="Pfam" id="PF00076">
    <property type="entry name" value="RRM_1"/>
    <property type="match status" value="1"/>
</dbReference>
<dbReference type="InterPro" id="IPR052600">
    <property type="entry name" value="Nuc_rcpt_coact/corep"/>
</dbReference>
<feature type="compositionally biased region" description="Polar residues" evidence="2">
    <location>
        <begin position="640"/>
        <end position="672"/>
    </location>
</feature>
<dbReference type="SMART" id="SM00360">
    <property type="entry name" value="RRM"/>
    <property type="match status" value="1"/>
</dbReference>
<evidence type="ECO:0000256" key="2">
    <source>
        <dbReference type="SAM" id="MobiDB-lite"/>
    </source>
</evidence>
<feature type="region of interest" description="Disordered" evidence="2">
    <location>
        <begin position="161"/>
        <end position="303"/>
    </location>
</feature>
<keyword evidence="5" id="KW-1185">Reference proteome</keyword>
<evidence type="ECO:0000259" key="3">
    <source>
        <dbReference type="PROSITE" id="PS50102"/>
    </source>
</evidence>
<feature type="region of interest" description="Disordered" evidence="2">
    <location>
        <begin position="398"/>
        <end position="509"/>
    </location>
</feature>
<accession>A0A5N6L3B8</accession>
<organism evidence="4 5">
    <name type="scientific">Carpinus fangiana</name>
    <dbReference type="NCBI Taxonomy" id="176857"/>
    <lineage>
        <taxon>Eukaryota</taxon>
        <taxon>Viridiplantae</taxon>
        <taxon>Streptophyta</taxon>
        <taxon>Embryophyta</taxon>
        <taxon>Tracheophyta</taxon>
        <taxon>Spermatophyta</taxon>
        <taxon>Magnoliopsida</taxon>
        <taxon>eudicotyledons</taxon>
        <taxon>Gunneridae</taxon>
        <taxon>Pentapetalae</taxon>
        <taxon>rosids</taxon>
        <taxon>fabids</taxon>
        <taxon>Fagales</taxon>
        <taxon>Betulaceae</taxon>
        <taxon>Carpinus</taxon>
    </lineage>
</organism>
<evidence type="ECO:0000313" key="5">
    <source>
        <dbReference type="Proteomes" id="UP000327013"/>
    </source>
</evidence>
<name>A0A5N6L3B8_9ROSI</name>
<dbReference type="InterPro" id="IPR000504">
    <property type="entry name" value="RRM_dom"/>
</dbReference>
<feature type="domain" description="RRM" evidence="3">
    <location>
        <begin position="334"/>
        <end position="405"/>
    </location>
</feature>
<feature type="compositionally biased region" description="Low complexity" evidence="2">
    <location>
        <begin position="58"/>
        <end position="73"/>
    </location>
</feature>
<feature type="compositionally biased region" description="Polar residues" evidence="2">
    <location>
        <begin position="41"/>
        <end position="57"/>
    </location>
</feature>
<feature type="region of interest" description="Disordered" evidence="2">
    <location>
        <begin position="1"/>
        <end position="94"/>
    </location>
</feature>
<dbReference type="Gene3D" id="3.30.70.330">
    <property type="match status" value="1"/>
</dbReference>
<dbReference type="GO" id="GO:0003723">
    <property type="term" value="F:RNA binding"/>
    <property type="evidence" value="ECO:0007669"/>
    <property type="project" value="UniProtKB-UniRule"/>
</dbReference>
<dbReference type="SUPFAM" id="SSF54928">
    <property type="entry name" value="RNA-binding domain, RBD"/>
    <property type="match status" value="1"/>
</dbReference>
<gene>
    <name evidence="4" type="ORF">FH972_026199</name>
</gene>
<dbReference type="PANTHER" id="PTHR23295:SF6">
    <property type="entry name" value="NEOSIN, ISOFORM A"/>
    <property type="match status" value="1"/>
</dbReference>
<evidence type="ECO:0000313" key="4">
    <source>
        <dbReference type="EMBL" id="KAB8659310.1"/>
    </source>
</evidence>
<evidence type="ECO:0000256" key="1">
    <source>
        <dbReference type="PROSITE-ProRule" id="PRU00176"/>
    </source>
</evidence>
<feature type="compositionally biased region" description="Acidic residues" evidence="2">
    <location>
        <begin position="1"/>
        <end position="12"/>
    </location>
</feature>
<feature type="compositionally biased region" description="Low complexity" evidence="2">
    <location>
        <begin position="219"/>
        <end position="230"/>
    </location>
</feature>
<feature type="region of interest" description="Disordered" evidence="2">
    <location>
        <begin position="709"/>
        <end position="741"/>
    </location>
</feature>
<feature type="compositionally biased region" description="Polar residues" evidence="2">
    <location>
        <begin position="270"/>
        <end position="286"/>
    </location>
</feature>
<comment type="caution">
    <text evidence="4">The sequence shown here is derived from an EMBL/GenBank/DDBJ whole genome shotgun (WGS) entry which is preliminary data.</text>
</comment>
<dbReference type="InterPro" id="IPR012677">
    <property type="entry name" value="Nucleotide-bd_a/b_plait_sf"/>
</dbReference>
<sequence length="818" mass="87377">MSASDDSPEEAPEYQSTPMTPVSPKPIHVPAPSNVPILELSENQMDQAYQNDLSRPNPSADAAPPVASSLADDTAGRNDSASGQAPVSTMAAATAPDTLIEAALSPVRAQDPSQPLEAATDQTQLLESKIAPAEQTRNVPDTGGVDIQAILDNLAASVTLPNESRGSLPTPHTLANDETASADTLSAFPSNVHSTPTSFPAVLPPRPSAQGYPFAQALPSAEPSPSSEVPNTGPPGASYQAPLNPPPTLTVQAAPGTEQTTGSLPPPPSATFQQSPTAANSANGTAPTGKGDDGRNQDENLPWGPEIQKLYDEFLKDERRYVLEGRWDSFPLGSRLFIGNLPSERVTKRDLFHVFHKHGKLAQISIKQAYGFIQFLEKEACQKAHFFEQNVPIRGKKVNLEISKPQRNTKGGGNNSNNSGRGRNNRRSRSPSSTLPKGADRYVGTGARRDRDRSPSSNLSPPPRRRRSPDNRRRSRSRSPRRTYSPHQGHSRTTSDDDASLPLPHRAPQDVPEVQIIAKDSPDQAFIQYIDGTFKSRGVRSDILLLSPRLNETAVVRRQIIEGVLAVMKIDRANMATQKFGLSIFDRSAGSANVRFEEYGDLDLNVCVELVLRARQTARPPQAPALNQYGLPMVPPSSTVQPGLSQYGNGFPHSMSSLQASTPFSPLSNYSGGTQGFDASGNRASDPSNPLAGMNPNALQQLLGNLQRATPQPASQNHGPPTTQMPLHDSQGGQQPAGGGSADIMALLSQLGKQPQAQGQQPQAQQNQSLPPSLAALLGQTSSTANQGQGQAQAGGQQQQQQPDMNAIMAQLSRYNGR</sequence>
<feature type="compositionally biased region" description="Polar residues" evidence="2">
    <location>
        <begin position="709"/>
        <end position="725"/>
    </location>
</feature>
<dbReference type="InterPro" id="IPR035979">
    <property type="entry name" value="RBD_domain_sf"/>
</dbReference>
<dbReference type="PROSITE" id="PS50102">
    <property type="entry name" value="RRM"/>
    <property type="match status" value="1"/>
</dbReference>
<dbReference type="EMBL" id="VIBQ01000082">
    <property type="protein sequence ID" value="KAB8659310.1"/>
    <property type="molecule type" value="Genomic_DNA"/>
</dbReference>
<keyword evidence="1" id="KW-0694">RNA-binding</keyword>
<dbReference type="AlphaFoldDB" id="A0A5N6L3B8"/>
<feature type="region of interest" description="Disordered" evidence="2">
    <location>
        <begin position="640"/>
        <end position="696"/>
    </location>
</feature>
<dbReference type="OrthoDB" id="10044938at2759"/>
<feature type="compositionally biased region" description="Polar residues" evidence="2">
    <location>
        <begin position="77"/>
        <end position="87"/>
    </location>
</feature>
<feature type="compositionally biased region" description="Low complexity" evidence="2">
    <location>
        <begin position="787"/>
        <end position="802"/>
    </location>
</feature>
<feature type="compositionally biased region" description="Basic residues" evidence="2">
    <location>
        <begin position="463"/>
        <end position="481"/>
    </location>
</feature>
<dbReference type="Proteomes" id="UP000327013">
    <property type="component" value="Unassembled WGS sequence"/>
</dbReference>
<feature type="compositionally biased region" description="Polar residues" evidence="2">
    <location>
        <begin position="176"/>
        <end position="198"/>
    </location>
</feature>
<feature type="region of interest" description="Disordered" evidence="2">
    <location>
        <begin position="778"/>
        <end position="818"/>
    </location>
</feature>
<proteinExistence type="predicted"/>